<evidence type="ECO:0000313" key="2">
    <source>
        <dbReference type="EMBL" id="KXX79943.1"/>
    </source>
</evidence>
<feature type="transmembrane region" description="Helical" evidence="1">
    <location>
        <begin position="369"/>
        <end position="390"/>
    </location>
</feature>
<dbReference type="AlphaFoldDB" id="A0A175W8I3"/>
<feature type="transmembrane region" description="Helical" evidence="1">
    <location>
        <begin position="164"/>
        <end position="193"/>
    </location>
</feature>
<feature type="transmembrane region" description="Helical" evidence="1">
    <location>
        <begin position="121"/>
        <end position="143"/>
    </location>
</feature>
<reference evidence="2 3" key="1">
    <citation type="journal article" date="2016" name="Genome Announc.">
        <title>Genome Sequence of Madurella mycetomatis mm55, Isolated from a Human Mycetoma Case in Sudan.</title>
        <authorList>
            <person name="Smit S."/>
            <person name="Derks M.F."/>
            <person name="Bervoets S."/>
            <person name="Fahal A."/>
            <person name="van Leeuwen W."/>
            <person name="van Belkum A."/>
            <person name="van de Sande W.W."/>
        </authorList>
    </citation>
    <scope>NUCLEOTIDE SEQUENCE [LARGE SCALE GENOMIC DNA]</scope>
    <source>
        <strain evidence="3">mm55</strain>
    </source>
</reference>
<dbReference type="EMBL" id="LCTW02000073">
    <property type="protein sequence ID" value="KXX79943.1"/>
    <property type="molecule type" value="Genomic_DNA"/>
</dbReference>
<feature type="transmembrane region" description="Helical" evidence="1">
    <location>
        <begin position="292"/>
        <end position="310"/>
    </location>
</feature>
<organism evidence="2 3">
    <name type="scientific">Madurella mycetomatis</name>
    <dbReference type="NCBI Taxonomy" id="100816"/>
    <lineage>
        <taxon>Eukaryota</taxon>
        <taxon>Fungi</taxon>
        <taxon>Dikarya</taxon>
        <taxon>Ascomycota</taxon>
        <taxon>Pezizomycotina</taxon>
        <taxon>Sordariomycetes</taxon>
        <taxon>Sordariomycetidae</taxon>
        <taxon>Sordariales</taxon>
        <taxon>Sordariales incertae sedis</taxon>
        <taxon>Madurella</taxon>
    </lineage>
</organism>
<dbReference type="STRING" id="100816.A0A175W8I3"/>
<accession>A0A175W8I3</accession>
<comment type="caution">
    <text evidence="2">The sequence shown here is derived from an EMBL/GenBank/DDBJ whole genome shotgun (WGS) entry which is preliminary data.</text>
</comment>
<proteinExistence type="predicted"/>
<feature type="transmembrane region" description="Helical" evidence="1">
    <location>
        <begin position="205"/>
        <end position="225"/>
    </location>
</feature>
<name>A0A175W8I3_9PEZI</name>
<feature type="transmembrane region" description="Helical" evidence="1">
    <location>
        <begin position="330"/>
        <end position="349"/>
    </location>
</feature>
<evidence type="ECO:0000313" key="3">
    <source>
        <dbReference type="Proteomes" id="UP000078237"/>
    </source>
</evidence>
<feature type="transmembrane region" description="Helical" evidence="1">
    <location>
        <begin position="237"/>
        <end position="256"/>
    </location>
</feature>
<keyword evidence="1" id="KW-0472">Membrane</keyword>
<dbReference type="VEuPathDB" id="FungiDB:MMYC01_202308"/>
<sequence>MDLSPPSEARWPVDSADPAGCKLAGEFFATWMTSPEQIEAETYRGPGLAVTVEYLRILYNVDERAFSDGELLRWFADTQKQAEIIGGTTLQEFYDTVIGPAVNFCGASVCKSLGWSGNSDLAGIGVFSSYYIEAILATLYLIVLLARRFRIWSGSEGLSRRTMIAFLATIGDLVQGVFIFAIAIICASLHSILRVLEDDFSVTTYEVVTAVLVTIFAVCPATLLYSLGGNSKGPKPLLRVILFAVWVLMLAVVNIGRKTDPSREALQAGTIGHPFELYCQVIGNSPLEAVRIFAVVSAGLGALWLLYVIFGKRETADSEADKQDIRLWQVVISILACLVMWFFLGLFTAMRARIIEVAGDSDASNEWSFGQIVALATWAPVILNFFYILFMGLEEGRGCKLPDGFAITESSGK</sequence>
<gene>
    <name evidence="2" type="ORF">MMYC01_202308</name>
</gene>
<keyword evidence="3" id="KW-1185">Reference proteome</keyword>
<keyword evidence="1" id="KW-0812">Transmembrane</keyword>
<evidence type="ECO:0000256" key="1">
    <source>
        <dbReference type="SAM" id="Phobius"/>
    </source>
</evidence>
<protein>
    <submittedName>
        <fullName evidence="2">Uncharacterized protein</fullName>
    </submittedName>
</protein>
<dbReference type="Proteomes" id="UP000078237">
    <property type="component" value="Unassembled WGS sequence"/>
</dbReference>
<dbReference type="OrthoDB" id="4582561at2759"/>
<keyword evidence="1" id="KW-1133">Transmembrane helix</keyword>